<feature type="compositionally biased region" description="Basic residues" evidence="1">
    <location>
        <begin position="1"/>
        <end position="20"/>
    </location>
</feature>
<sequence>MAGPKRKTARKGGGSRKRSASHGGSSTWMWGVALVAVVGGIAAYDNSIALRRFAASVMDGKQALTASREAAKTPAERTAHRPQSAARHVPVPQRPVGQGERESKRIAVHQRHDGMQTAAISPPAPIGKPEASRASAVRSAAIKPHAPEASGGRHQTKFFLCGTAKQDDCVIAADRFMLKGETIRIAGIEVPDIKKPRCEAERIKASDAKLRIRAFLDSGPFDIIAASAGDEDSGGHKIRAIMRNGVSLSDVLVREGLAKRPGSIGGWC</sequence>
<dbReference type="Gene3D" id="2.40.50.90">
    <property type="match status" value="1"/>
</dbReference>
<dbReference type="InterPro" id="IPR035437">
    <property type="entry name" value="SNase_OB-fold_sf"/>
</dbReference>
<feature type="compositionally biased region" description="Low complexity" evidence="1">
    <location>
        <begin position="132"/>
        <end position="141"/>
    </location>
</feature>
<dbReference type="GO" id="GO:0004519">
    <property type="term" value="F:endonuclease activity"/>
    <property type="evidence" value="ECO:0007669"/>
    <property type="project" value="UniProtKB-KW"/>
</dbReference>
<evidence type="ECO:0000313" key="3">
    <source>
        <dbReference type="EMBL" id="MET3586171.1"/>
    </source>
</evidence>
<feature type="transmembrane region" description="Helical" evidence="2">
    <location>
        <begin position="27"/>
        <end position="44"/>
    </location>
</feature>
<keyword evidence="3" id="KW-0378">Hydrolase</keyword>
<organism evidence="3 4">
    <name type="scientific">Pseudorhizobium tarimense</name>
    <dbReference type="NCBI Taxonomy" id="1079109"/>
    <lineage>
        <taxon>Bacteria</taxon>
        <taxon>Pseudomonadati</taxon>
        <taxon>Pseudomonadota</taxon>
        <taxon>Alphaproteobacteria</taxon>
        <taxon>Hyphomicrobiales</taxon>
        <taxon>Rhizobiaceae</taxon>
        <taxon>Rhizobium/Agrobacterium group</taxon>
        <taxon>Pseudorhizobium</taxon>
    </lineage>
</organism>
<gene>
    <name evidence="3" type="ORF">ABID21_002288</name>
</gene>
<feature type="region of interest" description="Disordered" evidence="1">
    <location>
        <begin position="65"/>
        <end position="153"/>
    </location>
</feature>
<name>A0ABV2H6P0_9HYPH</name>
<dbReference type="EMBL" id="JBEPLJ010000008">
    <property type="protein sequence ID" value="MET3586171.1"/>
    <property type="molecule type" value="Genomic_DNA"/>
</dbReference>
<evidence type="ECO:0000256" key="2">
    <source>
        <dbReference type="SAM" id="Phobius"/>
    </source>
</evidence>
<dbReference type="RefSeq" id="WP_247244193.1">
    <property type="nucleotide sequence ID" value="NZ_JALJRA010000008.1"/>
</dbReference>
<keyword evidence="2" id="KW-1133">Transmembrane helix</keyword>
<feature type="compositionally biased region" description="Basic and acidic residues" evidence="1">
    <location>
        <begin position="99"/>
        <end position="114"/>
    </location>
</feature>
<keyword evidence="3" id="KW-0255">Endonuclease</keyword>
<accession>A0ABV2H6P0</accession>
<keyword evidence="3" id="KW-0540">Nuclease</keyword>
<comment type="caution">
    <text evidence="3">The sequence shown here is derived from an EMBL/GenBank/DDBJ whole genome shotgun (WGS) entry which is preliminary data.</text>
</comment>
<evidence type="ECO:0000256" key="1">
    <source>
        <dbReference type="SAM" id="MobiDB-lite"/>
    </source>
</evidence>
<reference evidence="3 4" key="1">
    <citation type="submission" date="2024-06" db="EMBL/GenBank/DDBJ databases">
        <title>Genomic Encyclopedia of Type Strains, Phase IV (KMG-IV): sequencing the most valuable type-strain genomes for metagenomic binning, comparative biology and taxonomic classification.</title>
        <authorList>
            <person name="Goeker M."/>
        </authorList>
    </citation>
    <scope>NUCLEOTIDE SEQUENCE [LARGE SCALE GENOMIC DNA]</scope>
    <source>
        <strain evidence="3 4">DSM 105042</strain>
    </source>
</reference>
<dbReference type="Proteomes" id="UP001549031">
    <property type="component" value="Unassembled WGS sequence"/>
</dbReference>
<feature type="region of interest" description="Disordered" evidence="1">
    <location>
        <begin position="1"/>
        <end position="25"/>
    </location>
</feature>
<protein>
    <submittedName>
        <fullName evidence="3">Endonuclease YncB(Thermonuclease family)</fullName>
    </submittedName>
</protein>
<keyword evidence="2" id="KW-0812">Transmembrane</keyword>
<proteinExistence type="predicted"/>
<feature type="compositionally biased region" description="Basic and acidic residues" evidence="1">
    <location>
        <begin position="69"/>
        <end position="79"/>
    </location>
</feature>
<dbReference type="SUPFAM" id="SSF50199">
    <property type="entry name" value="Staphylococcal nuclease"/>
    <property type="match status" value="1"/>
</dbReference>
<keyword evidence="2" id="KW-0472">Membrane</keyword>
<evidence type="ECO:0000313" key="4">
    <source>
        <dbReference type="Proteomes" id="UP001549031"/>
    </source>
</evidence>
<keyword evidence="4" id="KW-1185">Reference proteome</keyword>